<sequence length="493" mass="55160">MRRSRRWVHDSRKSGDGRDVLTEGHHEFNFTFLLPSTGVTTSFEGKYGSVRYWLKAEVEKPWSFNHKTKKAFTVISPIDINRNEYLTAVESSVEKTLCCWCCTSGPISLYARTDRKGYCPGESIAITADFENLSGRTVVPHATLHQTQTFLAGGKSRSRHCKFTTVTGVALQPGRSANWDAQLLKIPAVSPSITNCCLIHVEYTVRITLQIPGAYNLFVDLPIVIGTVPLRSRPPHYRALGMPSQPQIHFYPAAPPYSEADTDDALPVEPPPTYAECIEGSVDIGDDEDGEILGDTRFTPMYAYVHDYLYHPPPAYSEVLKHALSSLSHVTVVPKDLLLERLTPTHLGKQGTQPVLPTEGLSSANMFPVWTAQDTFMKCRAFMTKVQQRESSGEHSASIHQCYSYVFLFCVYIDRHRLVLPLPSELMGLDCVQHQRNVRWTSPKLRSASSKASHFCGTASVAKHQHVKSDLKCNSTSSGTDPEDDNCFWAYRI</sequence>
<dbReference type="Proteomes" id="UP000821865">
    <property type="component" value="Chromosome 2"/>
</dbReference>
<keyword evidence="2" id="KW-1185">Reference proteome</keyword>
<dbReference type="EMBL" id="CM023471">
    <property type="protein sequence ID" value="KAH7966856.1"/>
    <property type="molecule type" value="Genomic_DNA"/>
</dbReference>
<accession>A0ACB8DG45</accession>
<protein>
    <submittedName>
        <fullName evidence="1">Uncharacterized protein</fullName>
    </submittedName>
</protein>
<gene>
    <name evidence="1" type="ORF">HPB49_019890</name>
</gene>
<organism evidence="1 2">
    <name type="scientific">Dermacentor silvarum</name>
    <name type="common">Tick</name>
    <dbReference type="NCBI Taxonomy" id="543639"/>
    <lineage>
        <taxon>Eukaryota</taxon>
        <taxon>Metazoa</taxon>
        <taxon>Ecdysozoa</taxon>
        <taxon>Arthropoda</taxon>
        <taxon>Chelicerata</taxon>
        <taxon>Arachnida</taxon>
        <taxon>Acari</taxon>
        <taxon>Parasitiformes</taxon>
        <taxon>Ixodida</taxon>
        <taxon>Ixodoidea</taxon>
        <taxon>Ixodidae</taxon>
        <taxon>Rhipicephalinae</taxon>
        <taxon>Dermacentor</taxon>
    </lineage>
</organism>
<evidence type="ECO:0000313" key="1">
    <source>
        <dbReference type="EMBL" id="KAH7966856.1"/>
    </source>
</evidence>
<reference evidence="1" key="1">
    <citation type="submission" date="2020-05" db="EMBL/GenBank/DDBJ databases">
        <title>Large-scale comparative analyses of tick genomes elucidate their genetic diversity and vector capacities.</title>
        <authorList>
            <person name="Jia N."/>
            <person name="Wang J."/>
            <person name="Shi W."/>
            <person name="Du L."/>
            <person name="Sun Y."/>
            <person name="Zhan W."/>
            <person name="Jiang J."/>
            <person name="Wang Q."/>
            <person name="Zhang B."/>
            <person name="Ji P."/>
            <person name="Sakyi L.B."/>
            <person name="Cui X."/>
            <person name="Yuan T."/>
            <person name="Jiang B."/>
            <person name="Yang W."/>
            <person name="Lam T.T.-Y."/>
            <person name="Chang Q."/>
            <person name="Ding S."/>
            <person name="Wang X."/>
            <person name="Zhu J."/>
            <person name="Ruan X."/>
            <person name="Zhao L."/>
            <person name="Wei J."/>
            <person name="Que T."/>
            <person name="Du C."/>
            <person name="Cheng J."/>
            <person name="Dai P."/>
            <person name="Han X."/>
            <person name="Huang E."/>
            <person name="Gao Y."/>
            <person name="Liu J."/>
            <person name="Shao H."/>
            <person name="Ye R."/>
            <person name="Li L."/>
            <person name="Wei W."/>
            <person name="Wang X."/>
            <person name="Wang C."/>
            <person name="Yang T."/>
            <person name="Huo Q."/>
            <person name="Li W."/>
            <person name="Guo W."/>
            <person name="Chen H."/>
            <person name="Zhou L."/>
            <person name="Ni X."/>
            <person name="Tian J."/>
            <person name="Zhou Y."/>
            <person name="Sheng Y."/>
            <person name="Liu T."/>
            <person name="Pan Y."/>
            <person name="Xia L."/>
            <person name="Li J."/>
            <person name="Zhao F."/>
            <person name="Cao W."/>
        </authorList>
    </citation>
    <scope>NUCLEOTIDE SEQUENCE</scope>
    <source>
        <strain evidence="1">Dsil-2018</strain>
    </source>
</reference>
<proteinExistence type="predicted"/>
<comment type="caution">
    <text evidence="1">The sequence shown here is derived from an EMBL/GenBank/DDBJ whole genome shotgun (WGS) entry which is preliminary data.</text>
</comment>
<name>A0ACB8DG45_DERSI</name>
<evidence type="ECO:0000313" key="2">
    <source>
        <dbReference type="Proteomes" id="UP000821865"/>
    </source>
</evidence>